<keyword evidence="1" id="KW-0732">Signal</keyword>
<evidence type="ECO:0000313" key="3">
    <source>
        <dbReference type="Proteomes" id="UP000254055"/>
    </source>
</evidence>
<evidence type="ECO:0000256" key="1">
    <source>
        <dbReference type="SAM" id="SignalP"/>
    </source>
</evidence>
<dbReference type="RefSeq" id="WP_147278343.1">
    <property type="nucleotide sequence ID" value="NZ_UGRS01000001.1"/>
</dbReference>
<dbReference type="PROSITE" id="PS51257">
    <property type="entry name" value="PROKAR_LIPOPROTEIN"/>
    <property type="match status" value="1"/>
</dbReference>
<feature type="signal peptide" evidence="1">
    <location>
        <begin position="1"/>
        <end position="20"/>
    </location>
</feature>
<dbReference type="OrthoDB" id="8606471at2"/>
<accession>A0A378WH33</accession>
<proteinExistence type="predicted"/>
<organism evidence="2 3">
    <name type="scientific">Neisseria zoodegmatis</name>
    <dbReference type="NCBI Taxonomy" id="326523"/>
    <lineage>
        <taxon>Bacteria</taxon>
        <taxon>Pseudomonadati</taxon>
        <taxon>Pseudomonadota</taxon>
        <taxon>Betaproteobacteria</taxon>
        <taxon>Neisseriales</taxon>
        <taxon>Neisseriaceae</taxon>
        <taxon>Neisseria</taxon>
    </lineage>
</organism>
<evidence type="ECO:0000313" key="2">
    <source>
        <dbReference type="EMBL" id="SUA36766.1"/>
    </source>
</evidence>
<reference evidence="2 3" key="1">
    <citation type="submission" date="2018-06" db="EMBL/GenBank/DDBJ databases">
        <authorList>
            <consortium name="Pathogen Informatics"/>
            <person name="Doyle S."/>
        </authorList>
    </citation>
    <scope>NUCLEOTIDE SEQUENCE [LARGE SCALE GENOMIC DNA]</scope>
    <source>
        <strain evidence="2 3">NCTC12229</strain>
    </source>
</reference>
<dbReference type="GO" id="GO:0016740">
    <property type="term" value="F:transferase activity"/>
    <property type="evidence" value="ECO:0007669"/>
    <property type="project" value="UniProtKB-KW"/>
</dbReference>
<dbReference type="Proteomes" id="UP000254055">
    <property type="component" value="Unassembled WGS sequence"/>
</dbReference>
<keyword evidence="2" id="KW-0808">Transferase</keyword>
<dbReference type="AlphaFoldDB" id="A0A378WH33"/>
<feature type="chain" id="PRO_5016738672" evidence="1">
    <location>
        <begin position="21"/>
        <end position="227"/>
    </location>
</feature>
<sequence>MKRALLIGLALWLSGCTAMLWGDDSKAVQQAVGTDRIHAFGVANETARGQLSPGDLAMMGEQYWYVVPGTKAEDLRAVLNAGLPARFHTFDNDGKEISALRVMVRGLDDNEFSSDFCLRYPADAAAKDKLEALEFYQRKGGEYERCFVVQGYLYRSPKQVAVDYRFEEAVPVELFKLERRPRGGVARTIGKVLLTPAAVAADAVGAVTVYPAALLGIKASGGLKVIR</sequence>
<protein>
    <submittedName>
        <fullName evidence="2">Thiosulfate sulfur transferase</fullName>
    </submittedName>
</protein>
<dbReference type="EMBL" id="UGRS01000001">
    <property type="protein sequence ID" value="SUA36766.1"/>
    <property type="molecule type" value="Genomic_DNA"/>
</dbReference>
<gene>
    <name evidence="2" type="ORF">NCTC12229_01195</name>
</gene>
<name>A0A378WH33_9NEIS</name>